<dbReference type="Pfam" id="PF01420">
    <property type="entry name" value="Methylase_S"/>
    <property type="match status" value="1"/>
</dbReference>
<dbReference type="InterPro" id="IPR052021">
    <property type="entry name" value="Type-I_RS_S_subunit"/>
</dbReference>
<dbReference type="InterPro" id="IPR000055">
    <property type="entry name" value="Restrct_endonuc_typeI_TRD"/>
</dbReference>
<dbReference type="InterPro" id="IPR044946">
    <property type="entry name" value="Restrct_endonuc_typeI_TRD_sf"/>
</dbReference>
<dbReference type="Gene3D" id="3.90.220.20">
    <property type="entry name" value="DNA methylase specificity domains"/>
    <property type="match status" value="1"/>
</dbReference>
<sequence>KIIEGLESLMQGLNDELFSYGVNKTPRLRFSEFYGKWEEKLGGEMFKRYSNRQHNGNLPIVAVTQNKGVAKREDIDYNITVEDKSIQSYKIIEKGDFVISLRSFEGGIEYSGITGICSPAYTILKSQLPIVDNFYRAYLKKSSYIAQLNERLEGIRDGKNISFDNFSIIPLPYPTISEQQKIADFYISVNSFIEIEKYILEKYTKQKKYLLSNLFI</sequence>
<evidence type="ECO:0000256" key="3">
    <source>
        <dbReference type="ARBA" id="ARBA00023125"/>
    </source>
</evidence>
<evidence type="ECO:0000256" key="2">
    <source>
        <dbReference type="ARBA" id="ARBA00022747"/>
    </source>
</evidence>
<dbReference type="SUPFAM" id="SSF116734">
    <property type="entry name" value="DNA methylase specificity domain"/>
    <property type="match status" value="1"/>
</dbReference>
<organism evidence="5">
    <name type="scientific">termite gut metagenome</name>
    <dbReference type="NCBI Taxonomy" id="433724"/>
    <lineage>
        <taxon>unclassified sequences</taxon>
        <taxon>metagenomes</taxon>
        <taxon>organismal metagenomes</taxon>
    </lineage>
</organism>
<dbReference type="AlphaFoldDB" id="A0A5J4PSV0"/>
<protein>
    <recommendedName>
        <fullName evidence="4">Type I restriction modification DNA specificity domain-containing protein</fullName>
    </recommendedName>
</protein>
<dbReference type="PANTHER" id="PTHR30408:SF13">
    <property type="entry name" value="TYPE I RESTRICTION ENZYME HINDI SPECIFICITY SUBUNIT"/>
    <property type="match status" value="1"/>
</dbReference>
<feature type="domain" description="Type I restriction modification DNA specificity" evidence="4">
    <location>
        <begin position="43"/>
        <end position="201"/>
    </location>
</feature>
<feature type="non-terminal residue" evidence="5">
    <location>
        <position position="1"/>
    </location>
</feature>
<evidence type="ECO:0000313" key="5">
    <source>
        <dbReference type="EMBL" id="KAA6311383.1"/>
    </source>
</evidence>
<comment type="caution">
    <text evidence="5">The sequence shown here is derived from an EMBL/GenBank/DDBJ whole genome shotgun (WGS) entry which is preliminary data.</text>
</comment>
<dbReference type="EMBL" id="SNRY01006967">
    <property type="protein sequence ID" value="KAA6311383.1"/>
    <property type="molecule type" value="Genomic_DNA"/>
</dbReference>
<dbReference type="Gene3D" id="1.10.287.1120">
    <property type="entry name" value="Bipartite methylase S protein"/>
    <property type="match status" value="1"/>
</dbReference>
<keyword evidence="3" id="KW-0238">DNA-binding</keyword>
<keyword evidence="2" id="KW-0680">Restriction system</keyword>
<proteinExistence type="inferred from homology"/>
<accession>A0A5J4PSV0</accession>
<evidence type="ECO:0000256" key="1">
    <source>
        <dbReference type="ARBA" id="ARBA00010923"/>
    </source>
</evidence>
<name>A0A5J4PSV0_9ZZZZ</name>
<dbReference type="PANTHER" id="PTHR30408">
    <property type="entry name" value="TYPE-1 RESTRICTION ENZYME ECOKI SPECIFICITY PROTEIN"/>
    <property type="match status" value="1"/>
</dbReference>
<comment type="similarity">
    <text evidence="1">Belongs to the type-I restriction system S methylase family.</text>
</comment>
<dbReference type="GO" id="GO:0009307">
    <property type="term" value="P:DNA restriction-modification system"/>
    <property type="evidence" value="ECO:0007669"/>
    <property type="project" value="UniProtKB-KW"/>
</dbReference>
<reference evidence="5" key="1">
    <citation type="submission" date="2019-03" db="EMBL/GenBank/DDBJ databases">
        <title>Single cell metagenomics reveals metabolic interactions within the superorganism composed of flagellate Streblomastix strix and complex community of Bacteroidetes bacteria on its surface.</title>
        <authorList>
            <person name="Treitli S.C."/>
            <person name="Kolisko M."/>
            <person name="Husnik F."/>
            <person name="Keeling P."/>
            <person name="Hampl V."/>
        </authorList>
    </citation>
    <scope>NUCLEOTIDE SEQUENCE</scope>
    <source>
        <strain evidence="5">STM</strain>
    </source>
</reference>
<gene>
    <name evidence="5" type="ORF">EZS27_037479</name>
</gene>
<evidence type="ECO:0000259" key="4">
    <source>
        <dbReference type="Pfam" id="PF01420"/>
    </source>
</evidence>
<dbReference type="GO" id="GO:0003677">
    <property type="term" value="F:DNA binding"/>
    <property type="evidence" value="ECO:0007669"/>
    <property type="project" value="UniProtKB-KW"/>
</dbReference>